<name>L1IIM2_GUITC</name>
<evidence type="ECO:0000313" key="2">
    <source>
        <dbReference type="EnsemblProtists" id="EKX36108"/>
    </source>
</evidence>
<organism evidence="1">
    <name type="scientific">Guillardia theta (strain CCMP2712)</name>
    <name type="common">Cryptophyte</name>
    <dbReference type="NCBI Taxonomy" id="905079"/>
    <lineage>
        <taxon>Eukaryota</taxon>
        <taxon>Cryptophyceae</taxon>
        <taxon>Pyrenomonadales</taxon>
        <taxon>Geminigeraceae</taxon>
        <taxon>Guillardia</taxon>
    </lineage>
</organism>
<dbReference type="HOGENOM" id="CLU_544516_0_0_1"/>
<evidence type="ECO:0000313" key="1">
    <source>
        <dbReference type="EMBL" id="EKX36108.1"/>
    </source>
</evidence>
<dbReference type="AlphaFoldDB" id="L1IIM2"/>
<dbReference type="PaxDb" id="55529-EKX36108"/>
<dbReference type="Proteomes" id="UP000011087">
    <property type="component" value="Unassembled WGS sequence"/>
</dbReference>
<keyword evidence="3" id="KW-1185">Reference proteome</keyword>
<gene>
    <name evidence="1" type="ORF">GUITHDRAFT_117778</name>
</gene>
<dbReference type="GeneID" id="17292803"/>
<protein>
    <submittedName>
        <fullName evidence="1 2">Uncharacterized protein</fullName>
    </submittedName>
</protein>
<dbReference type="EnsemblProtists" id="EKX36108">
    <property type="protein sequence ID" value="EKX36108"/>
    <property type="gene ID" value="GUITHDRAFT_117778"/>
</dbReference>
<dbReference type="KEGG" id="gtt:GUITHDRAFT_117778"/>
<reference evidence="1 3" key="1">
    <citation type="journal article" date="2012" name="Nature">
        <title>Algal genomes reveal evolutionary mosaicism and the fate of nucleomorphs.</title>
        <authorList>
            <consortium name="DOE Joint Genome Institute"/>
            <person name="Curtis B.A."/>
            <person name="Tanifuji G."/>
            <person name="Burki F."/>
            <person name="Gruber A."/>
            <person name="Irimia M."/>
            <person name="Maruyama S."/>
            <person name="Arias M.C."/>
            <person name="Ball S.G."/>
            <person name="Gile G.H."/>
            <person name="Hirakawa Y."/>
            <person name="Hopkins J.F."/>
            <person name="Kuo A."/>
            <person name="Rensing S.A."/>
            <person name="Schmutz J."/>
            <person name="Symeonidi A."/>
            <person name="Elias M."/>
            <person name="Eveleigh R.J."/>
            <person name="Herman E.K."/>
            <person name="Klute M.J."/>
            <person name="Nakayama T."/>
            <person name="Obornik M."/>
            <person name="Reyes-Prieto A."/>
            <person name="Armbrust E.V."/>
            <person name="Aves S.J."/>
            <person name="Beiko R.G."/>
            <person name="Coutinho P."/>
            <person name="Dacks J.B."/>
            <person name="Durnford D.G."/>
            <person name="Fast N.M."/>
            <person name="Green B.R."/>
            <person name="Grisdale C.J."/>
            <person name="Hempel F."/>
            <person name="Henrissat B."/>
            <person name="Hoppner M.P."/>
            <person name="Ishida K."/>
            <person name="Kim E."/>
            <person name="Koreny L."/>
            <person name="Kroth P.G."/>
            <person name="Liu Y."/>
            <person name="Malik S.B."/>
            <person name="Maier U.G."/>
            <person name="McRose D."/>
            <person name="Mock T."/>
            <person name="Neilson J.A."/>
            <person name="Onodera N.T."/>
            <person name="Poole A.M."/>
            <person name="Pritham E.J."/>
            <person name="Richards T.A."/>
            <person name="Rocap G."/>
            <person name="Roy S.W."/>
            <person name="Sarai C."/>
            <person name="Schaack S."/>
            <person name="Shirato S."/>
            <person name="Slamovits C.H."/>
            <person name="Spencer D.F."/>
            <person name="Suzuki S."/>
            <person name="Worden A.Z."/>
            <person name="Zauner S."/>
            <person name="Barry K."/>
            <person name="Bell C."/>
            <person name="Bharti A.K."/>
            <person name="Crow J.A."/>
            <person name="Grimwood J."/>
            <person name="Kramer R."/>
            <person name="Lindquist E."/>
            <person name="Lucas S."/>
            <person name="Salamov A."/>
            <person name="McFadden G.I."/>
            <person name="Lane C.E."/>
            <person name="Keeling P.J."/>
            <person name="Gray M.W."/>
            <person name="Grigoriev I.V."/>
            <person name="Archibald J.M."/>
        </authorList>
    </citation>
    <scope>NUCLEOTIDE SEQUENCE</scope>
    <source>
        <strain evidence="1 3">CCMP2712</strain>
    </source>
</reference>
<dbReference type="RefSeq" id="XP_005823088.1">
    <property type="nucleotide sequence ID" value="XM_005823031.1"/>
</dbReference>
<proteinExistence type="predicted"/>
<reference evidence="3" key="2">
    <citation type="submission" date="2012-11" db="EMBL/GenBank/DDBJ databases">
        <authorList>
            <person name="Kuo A."/>
            <person name="Curtis B.A."/>
            <person name="Tanifuji G."/>
            <person name="Burki F."/>
            <person name="Gruber A."/>
            <person name="Irimia M."/>
            <person name="Maruyama S."/>
            <person name="Arias M.C."/>
            <person name="Ball S.G."/>
            <person name="Gile G.H."/>
            <person name="Hirakawa Y."/>
            <person name="Hopkins J.F."/>
            <person name="Rensing S.A."/>
            <person name="Schmutz J."/>
            <person name="Symeonidi A."/>
            <person name="Elias M."/>
            <person name="Eveleigh R.J."/>
            <person name="Herman E.K."/>
            <person name="Klute M.J."/>
            <person name="Nakayama T."/>
            <person name="Obornik M."/>
            <person name="Reyes-Prieto A."/>
            <person name="Armbrust E.V."/>
            <person name="Aves S.J."/>
            <person name="Beiko R.G."/>
            <person name="Coutinho P."/>
            <person name="Dacks J.B."/>
            <person name="Durnford D.G."/>
            <person name="Fast N.M."/>
            <person name="Green B.R."/>
            <person name="Grisdale C."/>
            <person name="Hempe F."/>
            <person name="Henrissat B."/>
            <person name="Hoppner M.P."/>
            <person name="Ishida K.-I."/>
            <person name="Kim E."/>
            <person name="Koreny L."/>
            <person name="Kroth P.G."/>
            <person name="Liu Y."/>
            <person name="Malik S.-B."/>
            <person name="Maier U.G."/>
            <person name="McRose D."/>
            <person name="Mock T."/>
            <person name="Neilson J.A."/>
            <person name="Onodera N.T."/>
            <person name="Poole A.M."/>
            <person name="Pritham E.J."/>
            <person name="Richards T.A."/>
            <person name="Rocap G."/>
            <person name="Roy S.W."/>
            <person name="Sarai C."/>
            <person name="Schaack S."/>
            <person name="Shirato S."/>
            <person name="Slamovits C.H."/>
            <person name="Spencer D.F."/>
            <person name="Suzuki S."/>
            <person name="Worden A.Z."/>
            <person name="Zauner S."/>
            <person name="Barry K."/>
            <person name="Bell C."/>
            <person name="Bharti A.K."/>
            <person name="Crow J.A."/>
            <person name="Grimwood J."/>
            <person name="Kramer R."/>
            <person name="Lindquist E."/>
            <person name="Lucas S."/>
            <person name="Salamov A."/>
            <person name="McFadden G.I."/>
            <person name="Lane C.E."/>
            <person name="Keeling P.J."/>
            <person name="Gray M.W."/>
            <person name="Grigoriev I.V."/>
            <person name="Archibald J.M."/>
        </authorList>
    </citation>
    <scope>NUCLEOTIDE SEQUENCE</scope>
    <source>
        <strain evidence="3">CCMP2712</strain>
    </source>
</reference>
<accession>L1IIM2</accession>
<reference evidence="2" key="3">
    <citation type="submission" date="2015-06" db="UniProtKB">
        <authorList>
            <consortium name="EnsemblProtists"/>
        </authorList>
    </citation>
    <scope>IDENTIFICATION</scope>
</reference>
<evidence type="ECO:0000313" key="3">
    <source>
        <dbReference type="Proteomes" id="UP000011087"/>
    </source>
</evidence>
<dbReference type="EMBL" id="JH993079">
    <property type="protein sequence ID" value="EKX36108.1"/>
    <property type="molecule type" value="Genomic_DNA"/>
</dbReference>
<sequence length="501" mass="51222">MYSGQDLVMPNKSMRSAVRRTKAVLSAVVVGVAMTALITLLYSSAKDGLSQSFMLDETSTDASGNEAAPATQVVEKGRGQGGMWDVPLPPVEKKILQPQFAAKYGEAAAAASQRMFNPVATDKNGDRVSEADARSIKARYGLVVPGSEDVFHDTKSEGDATAEPKVYTAEESDAQTVEAPTWFSSSSFFPVSSKAPRFVAVPSPLRVVPQTVGVEGAQMQPVAIRQQRIAYPQFNYQTSSSFSSPRLLPVSYSGPVVMTKPYGPVVARAIPNPMSSVYRFSSTGPAYGVSALPSGEGPVAVRGINGVGSEFYVGNGQVRGIGLYGASGIASGRGVNAAKGQADGKRLNVGSGEEAGFGLSGQAGTAAGDGIVVEEGIAQGRDITVRQGTVAGQGILIGDDGTGHGEFIGSGTGSGRDLSVSKGTAVGAGISVAEGQASGKGITVNDGELQGRDLSARKGSGEGIGISVDHGTAEGVGVKVEQGTIAGNGIYVQHGQLARSV</sequence>